<gene>
    <name evidence="1" type="ORF">DSM04_10561</name>
</gene>
<keyword evidence="2" id="KW-1185">Reference proteome</keyword>
<dbReference type="AlphaFoldDB" id="A0A4Q0NQY9"/>
<dbReference type="Pfam" id="PF01244">
    <property type="entry name" value="Peptidase_M19"/>
    <property type="match status" value="1"/>
</dbReference>
<comment type="caution">
    <text evidence="1">The sequence shown here is derived from an EMBL/GenBank/DDBJ whole genome shotgun (WGS) entry which is preliminary data.</text>
</comment>
<dbReference type="InterPro" id="IPR008257">
    <property type="entry name" value="Pept_M19"/>
</dbReference>
<dbReference type="RefSeq" id="WP_128761870.1">
    <property type="nucleotide sequence ID" value="NZ_QOVI01000005.1"/>
</dbReference>
<dbReference type="SUPFAM" id="SSF51556">
    <property type="entry name" value="Metallo-dependent hydrolases"/>
    <property type="match status" value="1"/>
</dbReference>
<sequence>MNTANFYVDLHCHPALKPYGKSFNSKTAGKNASRRSSKNSIWHYDPPSVFDKVLNYLTGLTKFSQSNFTALAYGGVGVVCVSLYPMEKWFVRNKMNNEFLLDLAANFATGLGKKRIDHIQGFTDYFKDLQAEYAFYKQLDGKVVTLKEGKFRYRLVNSYTEIDIIKAQEEEQGIYTVCVILSIEGLHVLNTGFKEDPDEQEVLRNLEQLKNWEHPPLFVTMAHHFWNHICGHEESFSGLIKKQAHQRFGMGLGFTALGKKVLDLLLDTSKGRQILIDVKHMSVKARYEYYLELKTHAAYTGLPILISHGAVNGLKSPEEPVMVYPETAQKLQSKSINFYDEELIILAKSGGIIRLQLDERRVASEQTLKTTRHATRRHKIMHYRSELLWNQIQHILEVLDAEGLFAWDCMAIGSDFDGIIDPLNAFWTAEELPYLSDFLERHAYNYLQQDRIHKEFNKIPAGEMIDRIMSLNAMAFLQKHF</sequence>
<dbReference type="GO" id="GO:0006508">
    <property type="term" value="P:proteolysis"/>
    <property type="evidence" value="ECO:0007669"/>
    <property type="project" value="InterPro"/>
</dbReference>
<dbReference type="InterPro" id="IPR032466">
    <property type="entry name" value="Metal_Hydrolase"/>
</dbReference>
<reference evidence="1 2" key="1">
    <citation type="submission" date="2018-07" db="EMBL/GenBank/DDBJ databases">
        <title>Leeuwenhoekiella genomics.</title>
        <authorList>
            <person name="Tahon G."/>
            <person name="Willems A."/>
        </authorList>
    </citation>
    <scope>NUCLEOTIDE SEQUENCE [LARGE SCALE GENOMIC DNA]</scope>
    <source>
        <strain evidence="1 2">R-50232</strain>
    </source>
</reference>
<organism evidence="1 2">
    <name type="scientific">Leeuwenhoekiella aestuarii</name>
    <dbReference type="NCBI Taxonomy" id="2249426"/>
    <lineage>
        <taxon>Bacteria</taxon>
        <taxon>Pseudomonadati</taxon>
        <taxon>Bacteroidota</taxon>
        <taxon>Flavobacteriia</taxon>
        <taxon>Flavobacteriales</taxon>
        <taxon>Flavobacteriaceae</taxon>
        <taxon>Leeuwenhoekiella</taxon>
    </lineage>
</organism>
<evidence type="ECO:0000313" key="2">
    <source>
        <dbReference type="Proteomes" id="UP000289821"/>
    </source>
</evidence>
<dbReference type="EMBL" id="QOVI01000005">
    <property type="protein sequence ID" value="RXG13083.1"/>
    <property type="molecule type" value="Genomic_DNA"/>
</dbReference>
<protein>
    <submittedName>
        <fullName evidence="1">Microsomal dipeptidase-like Zn-dependent dipeptidase</fullName>
    </submittedName>
</protein>
<proteinExistence type="predicted"/>
<dbReference type="Proteomes" id="UP000289821">
    <property type="component" value="Unassembled WGS sequence"/>
</dbReference>
<evidence type="ECO:0000313" key="1">
    <source>
        <dbReference type="EMBL" id="RXG13083.1"/>
    </source>
</evidence>
<dbReference type="GO" id="GO:0070573">
    <property type="term" value="F:metallodipeptidase activity"/>
    <property type="evidence" value="ECO:0007669"/>
    <property type="project" value="InterPro"/>
</dbReference>
<accession>A0A4Q0NQY9</accession>
<dbReference type="Gene3D" id="3.20.20.140">
    <property type="entry name" value="Metal-dependent hydrolases"/>
    <property type="match status" value="1"/>
</dbReference>
<name>A0A4Q0NQY9_9FLAO</name>